<evidence type="ECO:0000256" key="8">
    <source>
        <dbReference type="HAMAP-Rule" id="MF_00193"/>
    </source>
</evidence>
<dbReference type="CDD" id="cd00553">
    <property type="entry name" value="NAD_synthase"/>
    <property type="match status" value="1"/>
</dbReference>
<dbReference type="UniPathway" id="UPA00253">
    <property type="reaction ID" value="UER00333"/>
</dbReference>
<comment type="function">
    <text evidence="8">Catalyzes the ATP-dependent amidation of deamido-NAD to form NAD. Uses ammonia as a nitrogen source.</text>
</comment>
<sequence length="271" mass="30334">MNVSYQILKEVLVNFLKEETEKTGLNNLVIGLSGGVDSALSAALAVEALGKDHVFAYCLPYKTSSSKSLEDAKKVAGFLGINCEVIDISPYAVAYLNVFDHYIGNVRFGNVCARMRMVTLFDLSAAHGALVLGTSNKTELLLGYGTWYGDMASALNPVGDLYKTQVWGLAEYMGIPKEVIEKHPTADLWQDQTDEGELGFSYRDVDKLLFEMIDKRKNKKELIRMGFDEKFIDEVTRRIKANQFKRCLPVVAKVSDRTVGVDFRYSRDWGL</sequence>
<dbReference type="GO" id="GO:0003952">
    <property type="term" value="F:NAD+ synthase (glutamine-hydrolyzing) activity"/>
    <property type="evidence" value="ECO:0007669"/>
    <property type="project" value="InterPro"/>
</dbReference>
<keyword evidence="3 8" id="KW-0479">Metal-binding</keyword>
<feature type="binding site" evidence="8">
    <location>
        <begin position="31"/>
        <end position="38"/>
    </location>
    <ligand>
        <name>ATP</name>
        <dbReference type="ChEBI" id="CHEBI:30616"/>
    </ligand>
</feature>
<feature type="domain" description="NAD/GMP synthase" evidence="11">
    <location>
        <begin position="10"/>
        <end position="249"/>
    </location>
</feature>
<comment type="pathway">
    <text evidence="8">Cofactor biosynthesis; NAD(+) biosynthesis; NAD(+) from deamido-NAD(+) (ammonia route): step 1/1.</text>
</comment>
<evidence type="ECO:0000256" key="1">
    <source>
        <dbReference type="ARBA" id="ARBA00005859"/>
    </source>
</evidence>
<dbReference type="PANTHER" id="PTHR23090:SF9">
    <property type="entry name" value="GLUTAMINE-DEPENDENT NAD(+) SYNTHETASE"/>
    <property type="match status" value="1"/>
</dbReference>
<evidence type="ECO:0000259" key="11">
    <source>
        <dbReference type="Pfam" id="PF02540"/>
    </source>
</evidence>
<evidence type="ECO:0000256" key="7">
    <source>
        <dbReference type="ARBA" id="ARBA00023027"/>
    </source>
</evidence>
<feature type="binding site" evidence="8">
    <location>
        <position position="134"/>
    </location>
    <ligand>
        <name>ATP</name>
        <dbReference type="ChEBI" id="CHEBI:30616"/>
    </ligand>
</feature>
<dbReference type="HAMAP" id="MF_00193">
    <property type="entry name" value="NadE_ammonia_dep"/>
    <property type="match status" value="1"/>
</dbReference>
<keyword evidence="13" id="KW-1185">Reference proteome</keyword>
<dbReference type="GO" id="GO:0046872">
    <property type="term" value="F:metal ion binding"/>
    <property type="evidence" value="ECO:0007669"/>
    <property type="project" value="UniProtKB-KW"/>
</dbReference>
<accession>F8E3U5</accession>
<dbReference type="InterPro" id="IPR022310">
    <property type="entry name" value="NAD/GMP_synthase"/>
</dbReference>
<feature type="binding site" evidence="8">
    <location>
        <position position="163"/>
    </location>
    <ligand>
        <name>ATP</name>
        <dbReference type="ChEBI" id="CHEBI:30616"/>
    </ligand>
</feature>
<dbReference type="Proteomes" id="UP000006621">
    <property type="component" value="Chromosome"/>
</dbReference>
<comment type="subunit">
    <text evidence="8">Homodimer.</text>
</comment>
<name>F8E3U5_FLESM</name>
<dbReference type="STRING" id="717231.Flexsi_1809"/>
<dbReference type="OrthoDB" id="9799210at2"/>
<dbReference type="InterPro" id="IPR014729">
    <property type="entry name" value="Rossmann-like_a/b/a_fold"/>
</dbReference>
<dbReference type="GO" id="GO:0008795">
    <property type="term" value="F:NAD+ synthase activity"/>
    <property type="evidence" value="ECO:0007669"/>
    <property type="project" value="UniProtKB-UniRule"/>
</dbReference>
<comment type="similarity">
    <text evidence="1 8 9">Belongs to the NAD synthetase family.</text>
</comment>
<comment type="caution">
    <text evidence="8">Lacks conserved residue(s) required for the propagation of feature annotation.</text>
</comment>
<feature type="binding site" evidence="8">
    <location>
        <position position="185"/>
    </location>
    <ligand>
        <name>ATP</name>
        <dbReference type="ChEBI" id="CHEBI:30616"/>
    </ligand>
</feature>
<dbReference type="HOGENOM" id="CLU_059327_1_2_0"/>
<evidence type="ECO:0000256" key="2">
    <source>
        <dbReference type="ARBA" id="ARBA00022598"/>
    </source>
</evidence>
<dbReference type="EMBL" id="CP002858">
    <property type="protein sequence ID" value="AEI15447.1"/>
    <property type="molecule type" value="Genomic_DNA"/>
</dbReference>
<gene>
    <name evidence="8" type="primary">nadE</name>
    <name evidence="12" type="ordered locus">Flexsi_1809</name>
</gene>
<feature type="binding site" description="in other chain" evidence="8">
    <location>
        <position position="114"/>
    </location>
    <ligand>
        <name>deamido-NAD(+)</name>
        <dbReference type="ChEBI" id="CHEBI:58437"/>
        <note>ligand shared between two neighboring subunits</note>
    </ligand>
</feature>
<comment type="catalytic activity">
    <reaction evidence="8 10">
        <text>deamido-NAD(+) + NH4(+) + ATP = AMP + diphosphate + NAD(+) + H(+)</text>
        <dbReference type="Rhea" id="RHEA:21188"/>
        <dbReference type="ChEBI" id="CHEBI:15378"/>
        <dbReference type="ChEBI" id="CHEBI:28938"/>
        <dbReference type="ChEBI" id="CHEBI:30616"/>
        <dbReference type="ChEBI" id="CHEBI:33019"/>
        <dbReference type="ChEBI" id="CHEBI:57540"/>
        <dbReference type="ChEBI" id="CHEBI:58437"/>
        <dbReference type="ChEBI" id="CHEBI:456215"/>
        <dbReference type="EC" id="6.3.1.5"/>
    </reaction>
</comment>
<dbReference type="GO" id="GO:0009435">
    <property type="term" value="P:NAD+ biosynthetic process"/>
    <property type="evidence" value="ECO:0007669"/>
    <property type="project" value="UniProtKB-UniRule"/>
</dbReference>
<dbReference type="NCBIfam" id="TIGR00552">
    <property type="entry name" value="nadE"/>
    <property type="match status" value="1"/>
</dbReference>
<dbReference type="PANTHER" id="PTHR23090">
    <property type="entry name" value="NH 3 /GLUTAMINE-DEPENDENT NAD + SYNTHETASE"/>
    <property type="match status" value="1"/>
</dbReference>
<evidence type="ECO:0000256" key="5">
    <source>
        <dbReference type="ARBA" id="ARBA00022840"/>
    </source>
</evidence>
<dbReference type="RefSeq" id="WP_013886915.1">
    <property type="nucleotide sequence ID" value="NC_015672.1"/>
</dbReference>
<evidence type="ECO:0000313" key="12">
    <source>
        <dbReference type="EMBL" id="AEI15447.1"/>
    </source>
</evidence>
<dbReference type="InterPro" id="IPR022926">
    <property type="entry name" value="NH(3)-dep_NAD(+)_synth"/>
</dbReference>
<protein>
    <recommendedName>
        <fullName evidence="8 10">NH(3)-dependent NAD(+) synthetase</fullName>
        <ecNumber evidence="8 10">6.3.1.5</ecNumber>
    </recommendedName>
</protein>
<reference evidence="13" key="2">
    <citation type="submission" date="2011-06" db="EMBL/GenBank/DDBJ databases">
        <title>The complete genome of Flexistipes sinusarabici DSM 4947.</title>
        <authorList>
            <person name="Lucas S."/>
            <person name="Han J."/>
            <person name="Lapidus A."/>
            <person name="Bruce D."/>
            <person name="Goodwin L."/>
            <person name="Pitluck S."/>
            <person name="Peters L."/>
            <person name="Kyrpides N."/>
            <person name="Mavromatis K."/>
            <person name="Ivanova N."/>
            <person name="Mikhailova N."/>
            <person name="Chertkov O."/>
            <person name="Detter J.C."/>
            <person name="Tapia R."/>
            <person name="Han C."/>
            <person name="Land M."/>
            <person name="Hauser L."/>
            <person name="Markowitz V."/>
            <person name="Cheng J.-F."/>
            <person name="Hugenholtz P."/>
            <person name="Woyke T."/>
            <person name="Wu D."/>
            <person name="Spring S."/>
            <person name="Schroeder M."/>
            <person name="Brambilla E."/>
            <person name="Klenk H.-P."/>
            <person name="Eisen J.A."/>
        </authorList>
    </citation>
    <scope>NUCLEOTIDE SEQUENCE [LARGE SCALE GENOMIC DNA]</scope>
    <source>
        <strain evidence="13">DSM 4947 / MAS 10</strain>
    </source>
</reference>
<keyword evidence="5 8" id="KW-0067">ATP-binding</keyword>
<dbReference type="GO" id="GO:0005737">
    <property type="term" value="C:cytoplasm"/>
    <property type="evidence" value="ECO:0007669"/>
    <property type="project" value="InterPro"/>
</dbReference>
<dbReference type="NCBIfam" id="NF010587">
    <property type="entry name" value="PRK13980.1"/>
    <property type="match status" value="1"/>
</dbReference>
<reference evidence="12 13" key="1">
    <citation type="journal article" date="2011" name="Stand. Genomic Sci.">
        <title>Genome sequence of the moderately thermophilic halophile Flexistipes sinusarabici strain (MAS10).</title>
        <authorList>
            <person name="Lapidus A."/>
            <person name="Chertkov O."/>
            <person name="Nolan M."/>
            <person name="Lucas S."/>
            <person name="Hammon N."/>
            <person name="Deshpande S."/>
            <person name="Cheng J.F."/>
            <person name="Tapia R."/>
            <person name="Han C."/>
            <person name="Goodwin L."/>
            <person name="Pitluck S."/>
            <person name="Liolios K."/>
            <person name="Pagani I."/>
            <person name="Ivanova N."/>
            <person name="Huntemann M."/>
            <person name="Mavromatis K."/>
            <person name="Mikhailova N."/>
            <person name="Pati A."/>
            <person name="Chen A."/>
            <person name="Palaniappan K."/>
            <person name="Land M."/>
            <person name="Hauser L."/>
            <person name="Brambilla E.M."/>
            <person name="Rohde M."/>
            <person name="Abt B."/>
            <person name="Spring S."/>
            <person name="Goker M."/>
            <person name="Bristow J."/>
            <person name="Eisen J.A."/>
            <person name="Markowitz V."/>
            <person name="Hugenholtz P."/>
            <person name="Kyrpides N.C."/>
            <person name="Klenk H.P."/>
            <person name="Woyke T."/>
        </authorList>
    </citation>
    <scope>NUCLEOTIDE SEQUENCE [LARGE SCALE GENOMIC DNA]</scope>
    <source>
        <strain evidence="13">DSM 4947 / MAS 10</strain>
    </source>
</reference>
<dbReference type="KEGG" id="fsi:Flexsi_1809"/>
<dbReference type="Pfam" id="PF02540">
    <property type="entry name" value="NAD_synthase"/>
    <property type="match status" value="1"/>
</dbReference>
<evidence type="ECO:0000313" key="13">
    <source>
        <dbReference type="Proteomes" id="UP000006621"/>
    </source>
</evidence>
<dbReference type="eggNOG" id="COG0171">
    <property type="taxonomic scope" value="Bacteria"/>
</dbReference>
<keyword evidence="6 8" id="KW-0460">Magnesium</keyword>
<evidence type="ECO:0000256" key="3">
    <source>
        <dbReference type="ARBA" id="ARBA00022723"/>
    </source>
</evidence>
<keyword evidence="4 8" id="KW-0547">Nucleotide-binding</keyword>
<dbReference type="GO" id="GO:0005524">
    <property type="term" value="F:ATP binding"/>
    <property type="evidence" value="ECO:0007669"/>
    <property type="project" value="UniProtKB-UniRule"/>
</dbReference>
<evidence type="ECO:0000256" key="4">
    <source>
        <dbReference type="ARBA" id="ARBA00022741"/>
    </source>
</evidence>
<proteinExistence type="inferred from homology"/>
<dbReference type="FunFam" id="3.40.50.620:FF:000106">
    <property type="entry name" value="Glutamine-dependent NAD(+) synthetase"/>
    <property type="match status" value="1"/>
</dbReference>
<keyword evidence="7 8" id="KW-0520">NAD</keyword>
<evidence type="ECO:0000256" key="9">
    <source>
        <dbReference type="RuleBase" id="RU003811"/>
    </source>
</evidence>
<organism evidence="12 13">
    <name type="scientific">Flexistipes sinusarabici (strain ATCC 49648 / DSM 4947 / MAS 10)</name>
    <dbReference type="NCBI Taxonomy" id="717231"/>
    <lineage>
        <taxon>Bacteria</taxon>
        <taxon>Pseudomonadati</taxon>
        <taxon>Deferribacterota</taxon>
        <taxon>Deferribacteres</taxon>
        <taxon>Deferribacterales</taxon>
        <taxon>Flexistipitaceae</taxon>
        <taxon>Flexistipes</taxon>
    </lineage>
</organism>
<dbReference type="Gene3D" id="3.40.50.620">
    <property type="entry name" value="HUPs"/>
    <property type="match status" value="1"/>
</dbReference>
<feature type="binding site" evidence="8">
    <location>
        <position position="139"/>
    </location>
    <ligand>
        <name>Mg(2+)</name>
        <dbReference type="ChEBI" id="CHEBI:18420"/>
    </ligand>
</feature>
<dbReference type="AlphaFoldDB" id="F8E3U5"/>
<dbReference type="InterPro" id="IPR003694">
    <property type="entry name" value="NAD_synthase"/>
</dbReference>
<evidence type="ECO:0000256" key="6">
    <source>
        <dbReference type="ARBA" id="ARBA00022842"/>
    </source>
</evidence>
<dbReference type="EC" id="6.3.1.5" evidence="8 10"/>
<dbReference type="SUPFAM" id="SSF52402">
    <property type="entry name" value="Adenine nucleotide alpha hydrolases-like"/>
    <property type="match status" value="1"/>
</dbReference>
<dbReference type="GO" id="GO:0004359">
    <property type="term" value="F:glutaminase activity"/>
    <property type="evidence" value="ECO:0007669"/>
    <property type="project" value="InterPro"/>
</dbReference>
<evidence type="ECO:0000256" key="10">
    <source>
        <dbReference type="RuleBase" id="RU003812"/>
    </source>
</evidence>
<keyword evidence="2 8" id="KW-0436">Ligase</keyword>
<feature type="binding site" evidence="8">
    <location>
        <position position="37"/>
    </location>
    <ligand>
        <name>Mg(2+)</name>
        <dbReference type="ChEBI" id="CHEBI:18420"/>
    </ligand>
</feature>